<keyword evidence="2 5" id="KW-0378">Hydrolase</keyword>
<dbReference type="AlphaFoldDB" id="A0A9W9RCB4"/>
<keyword evidence="6" id="KW-1185">Reference proteome</keyword>
<feature type="active site" description="Nucleophile" evidence="3">
    <location>
        <position position="197"/>
    </location>
</feature>
<dbReference type="GO" id="GO:0097176">
    <property type="term" value="P:epoxide metabolic process"/>
    <property type="evidence" value="ECO:0007669"/>
    <property type="project" value="TreeGrafter"/>
</dbReference>
<dbReference type="InterPro" id="IPR000639">
    <property type="entry name" value="Epox_hydrolase-like"/>
</dbReference>
<dbReference type="Pfam" id="PF06441">
    <property type="entry name" value="EHN"/>
    <property type="match status" value="1"/>
</dbReference>
<accession>A0A9W9RCB4</accession>
<evidence type="ECO:0000256" key="3">
    <source>
        <dbReference type="PIRSR" id="PIRSR001112-1"/>
    </source>
</evidence>
<dbReference type="PIRSF" id="PIRSF001112">
    <property type="entry name" value="Epoxide_hydrolase"/>
    <property type="match status" value="1"/>
</dbReference>
<dbReference type="GO" id="GO:0017000">
    <property type="term" value="P:antibiotic biosynthetic process"/>
    <property type="evidence" value="ECO:0007669"/>
    <property type="project" value="UniProtKB-ARBA"/>
</dbReference>
<dbReference type="EMBL" id="JAPZBR010000003">
    <property type="protein sequence ID" value="KAJ5357607.1"/>
    <property type="molecule type" value="Genomic_DNA"/>
</dbReference>
<evidence type="ECO:0000256" key="2">
    <source>
        <dbReference type="ARBA" id="ARBA00022801"/>
    </source>
</evidence>
<dbReference type="Gene3D" id="3.40.50.1820">
    <property type="entry name" value="alpha/beta hydrolase"/>
    <property type="match status" value="1"/>
</dbReference>
<feature type="domain" description="Epoxide hydrolase N-terminal" evidence="4">
    <location>
        <begin position="17"/>
        <end position="129"/>
    </location>
</feature>
<gene>
    <name evidence="5" type="ORF">N7541_004765</name>
</gene>
<comment type="caution">
    <text evidence="5">The sequence shown here is derived from an EMBL/GenBank/DDBJ whole genome shotgun (WGS) entry which is preliminary data.</text>
</comment>
<dbReference type="Proteomes" id="UP001148299">
    <property type="component" value="Unassembled WGS sequence"/>
</dbReference>
<proteinExistence type="inferred from homology"/>
<evidence type="ECO:0000259" key="4">
    <source>
        <dbReference type="Pfam" id="PF06441"/>
    </source>
</evidence>
<organism evidence="5 6">
    <name type="scientific">Penicillium brevicompactum</name>
    <dbReference type="NCBI Taxonomy" id="5074"/>
    <lineage>
        <taxon>Eukaryota</taxon>
        <taxon>Fungi</taxon>
        <taxon>Dikarya</taxon>
        <taxon>Ascomycota</taxon>
        <taxon>Pezizomycotina</taxon>
        <taxon>Eurotiomycetes</taxon>
        <taxon>Eurotiomycetidae</taxon>
        <taxon>Eurotiales</taxon>
        <taxon>Aspergillaceae</taxon>
        <taxon>Penicillium</taxon>
    </lineage>
</organism>
<evidence type="ECO:0000313" key="6">
    <source>
        <dbReference type="Proteomes" id="UP001148299"/>
    </source>
</evidence>
<dbReference type="GO" id="GO:0004301">
    <property type="term" value="F:epoxide hydrolase activity"/>
    <property type="evidence" value="ECO:0007669"/>
    <property type="project" value="TreeGrafter"/>
</dbReference>
<dbReference type="InterPro" id="IPR029058">
    <property type="entry name" value="AB_hydrolase_fold"/>
</dbReference>
<feature type="active site" description="Proton donor" evidence="3">
    <location>
        <position position="318"/>
    </location>
</feature>
<dbReference type="PRINTS" id="PR00412">
    <property type="entry name" value="EPOXHYDRLASE"/>
</dbReference>
<comment type="similarity">
    <text evidence="1">Belongs to the peptidase S33 family.</text>
</comment>
<dbReference type="InterPro" id="IPR016292">
    <property type="entry name" value="Epoxide_hydrolase"/>
</dbReference>
<reference evidence="5" key="2">
    <citation type="journal article" date="2023" name="IMA Fungus">
        <title>Comparative genomic study of the Penicillium genus elucidates a diverse pangenome and 15 lateral gene transfer events.</title>
        <authorList>
            <person name="Petersen C."/>
            <person name="Sorensen T."/>
            <person name="Nielsen M.R."/>
            <person name="Sondergaard T.E."/>
            <person name="Sorensen J.L."/>
            <person name="Fitzpatrick D.A."/>
            <person name="Frisvad J.C."/>
            <person name="Nielsen K.L."/>
        </authorList>
    </citation>
    <scope>NUCLEOTIDE SEQUENCE</scope>
    <source>
        <strain evidence="5">IBT 35675</strain>
    </source>
</reference>
<name>A0A9W9RCB4_PENBR</name>
<dbReference type="PANTHER" id="PTHR21661">
    <property type="entry name" value="EPOXIDE HYDROLASE 1-RELATED"/>
    <property type="match status" value="1"/>
</dbReference>
<feature type="active site" description="Proton acceptor" evidence="3">
    <location>
        <position position="375"/>
    </location>
</feature>
<reference evidence="5" key="1">
    <citation type="submission" date="2022-12" db="EMBL/GenBank/DDBJ databases">
        <authorList>
            <person name="Petersen C."/>
        </authorList>
    </citation>
    <scope>NUCLEOTIDE SEQUENCE</scope>
    <source>
        <strain evidence="5">IBT 35675</strain>
    </source>
</reference>
<dbReference type="SUPFAM" id="SSF53474">
    <property type="entry name" value="alpha/beta-Hydrolases"/>
    <property type="match status" value="1"/>
</dbReference>
<sequence>MSSPFGNPPNKISAKLEPYRLSVPEEELRRSTELLRLSEIGPETWWNTQNDPQFGVSREWLIKAKETWLHHFDWREHENLLNEFPNFKIIVEDPEAGLIDIHFAALFSAKEDAIPVVFLHGFPASFMEFIPMMQLLVKNYSPETLPYHIIVPSLPDYGLSGGSTRNTEMSVVAAARIMNQLMVDLGFGKGYIAQGGDLGSMIARIMSVNHAECKAFHVNLLVLNPGETPPSAQLSPEESSILQRSEAWQKTGLGYAFVHGTRPSTVGLAISTSPLALLAWIGEKLLEWVDQQKPLPLDTILAMVSFYWFTHTFSRCLYHAELVKNRLQGLTHPISRKKPLGYSLFPQDLAILPKAWAEELYPNLVFFKAHQAGGHFASLERPKEFLEDIEDFVRSVRGLF</sequence>
<dbReference type="PANTHER" id="PTHR21661:SF39">
    <property type="entry name" value="HYDROLASE, PUTATIVE (AFU_ORTHOLOGUE AFUA_3G08960)-RELATED"/>
    <property type="match status" value="1"/>
</dbReference>
<evidence type="ECO:0000256" key="1">
    <source>
        <dbReference type="ARBA" id="ARBA00010088"/>
    </source>
</evidence>
<dbReference type="GO" id="GO:0072330">
    <property type="term" value="P:monocarboxylic acid biosynthetic process"/>
    <property type="evidence" value="ECO:0007669"/>
    <property type="project" value="UniProtKB-ARBA"/>
</dbReference>
<dbReference type="InterPro" id="IPR010497">
    <property type="entry name" value="Epoxide_hydro_N"/>
</dbReference>
<protein>
    <submittedName>
        <fullName evidence="5">Epoxide hydrolase</fullName>
    </submittedName>
</protein>
<evidence type="ECO:0000313" key="5">
    <source>
        <dbReference type="EMBL" id="KAJ5357607.1"/>
    </source>
</evidence>